<dbReference type="PROSITE" id="PS51186">
    <property type="entry name" value="GNAT"/>
    <property type="match status" value="1"/>
</dbReference>
<dbReference type="AlphaFoldDB" id="A0A139A8I8"/>
<dbReference type="EMBL" id="KQ965782">
    <property type="protein sequence ID" value="KXS13100.1"/>
    <property type="molecule type" value="Genomic_DNA"/>
</dbReference>
<keyword evidence="3" id="KW-1185">Reference proteome</keyword>
<name>A0A139A8I8_GONPJ</name>
<dbReference type="InterPro" id="IPR016181">
    <property type="entry name" value="Acyl_CoA_acyltransferase"/>
</dbReference>
<dbReference type="CDD" id="cd04301">
    <property type="entry name" value="NAT_SF"/>
    <property type="match status" value="1"/>
</dbReference>
<evidence type="ECO:0000259" key="1">
    <source>
        <dbReference type="PROSITE" id="PS51186"/>
    </source>
</evidence>
<dbReference type="OrthoDB" id="2102940at2759"/>
<evidence type="ECO:0000313" key="3">
    <source>
        <dbReference type="Proteomes" id="UP000070544"/>
    </source>
</evidence>
<gene>
    <name evidence="2" type="ORF">M427DRAFT_58999</name>
</gene>
<dbReference type="GO" id="GO:0016747">
    <property type="term" value="F:acyltransferase activity, transferring groups other than amino-acyl groups"/>
    <property type="evidence" value="ECO:0007669"/>
    <property type="project" value="InterPro"/>
</dbReference>
<protein>
    <recommendedName>
        <fullName evidence="1">N-acetyltransferase domain-containing protein</fullName>
    </recommendedName>
</protein>
<sequence>MDQRSLLLSRYVQAAHWDEALSMSIGSSTSDIVSGPPFLAIDSPKSLTLLTFNDPHQTDAALEQALGQVVSANRNKRIVIEAGAFGPVALDAQVLLRLGFAQAKEGATPRVKALTATAAAPQTPSDAEAVSLALPEGLRLIRVFPTSPEWGHRIDIERILFYAFDKDGSYCTRLKIALEDMCAKGDENYLTMDGDSVAGYMTMRYGRDVAYLQGAGVLEQYRKKGITRAMLNVCVQDAIAKGFDSMVTAGWGEQAERAWIAMGFTLELPVPKVYRREVQQI</sequence>
<feature type="domain" description="N-acetyltransferase" evidence="1">
    <location>
        <begin position="139"/>
        <end position="281"/>
    </location>
</feature>
<organism evidence="2 3">
    <name type="scientific">Gonapodya prolifera (strain JEL478)</name>
    <name type="common">Monoblepharis prolifera</name>
    <dbReference type="NCBI Taxonomy" id="1344416"/>
    <lineage>
        <taxon>Eukaryota</taxon>
        <taxon>Fungi</taxon>
        <taxon>Fungi incertae sedis</taxon>
        <taxon>Chytridiomycota</taxon>
        <taxon>Chytridiomycota incertae sedis</taxon>
        <taxon>Monoblepharidomycetes</taxon>
        <taxon>Monoblepharidales</taxon>
        <taxon>Gonapodyaceae</taxon>
        <taxon>Gonapodya</taxon>
    </lineage>
</organism>
<dbReference type="InterPro" id="IPR000182">
    <property type="entry name" value="GNAT_dom"/>
</dbReference>
<evidence type="ECO:0000313" key="2">
    <source>
        <dbReference type="EMBL" id="KXS13100.1"/>
    </source>
</evidence>
<dbReference type="Gene3D" id="3.40.630.30">
    <property type="match status" value="1"/>
</dbReference>
<accession>A0A139A8I8</accession>
<dbReference type="Pfam" id="PF00583">
    <property type="entry name" value="Acetyltransf_1"/>
    <property type="match status" value="1"/>
</dbReference>
<proteinExistence type="predicted"/>
<dbReference type="SUPFAM" id="SSF55729">
    <property type="entry name" value="Acyl-CoA N-acyltransferases (Nat)"/>
    <property type="match status" value="1"/>
</dbReference>
<reference evidence="2 3" key="1">
    <citation type="journal article" date="2015" name="Genome Biol. Evol.">
        <title>Phylogenomic analyses indicate that early fungi evolved digesting cell walls of algal ancestors of land plants.</title>
        <authorList>
            <person name="Chang Y."/>
            <person name="Wang S."/>
            <person name="Sekimoto S."/>
            <person name="Aerts A.L."/>
            <person name="Choi C."/>
            <person name="Clum A."/>
            <person name="LaButti K.M."/>
            <person name="Lindquist E.A."/>
            <person name="Yee Ngan C."/>
            <person name="Ohm R.A."/>
            <person name="Salamov A.A."/>
            <person name="Grigoriev I.V."/>
            <person name="Spatafora J.W."/>
            <person name="Berbee M.L."/>
        </authorList>
    </citation>
    <scope>NUCLEOTIDE SEQUENCE [LARGE SCALE GENOMIC DNA]</scope>
    <source>
        <strain evidence="2 3">JEL478</strain>
    </source>
</reference>
<dbReference type="Proteomes" id="UP000070544">
    <property type="component" value="Unassembled WGS sequence"/>
</dbReference>